<protein>
    <submittedName>
        <fullName evidence="7">SH3 domain protein</fullName>
    </submittedName>
</protein>
<dbReference type="Pfam" id="PF00018">
    <property type="entry name" value="SH3_1"/>
    <property type="match status" value="1"/>
</dbReference>
<dbReference type="SUPFAM" id="SSF50044">
    <property type="entry name" value="SH3-domain"/>
    <property type="match status" value="1"/>
</dbReference>
<evidence type="ECO:0000256" key="5">
    <source>
        <dbReference type="PROSITE-ProRule" id="PRU00192"/>
    </source>
</evidence>
<dbReference type="PROSITE" id="PS50002">
    <property type="entry name" value="SH3"/>
    <property type="match status" value="1"/>
</dbReference>
<keyword evidence="4" id="KW-0472">Membrane</keyword>
<dbReference type="PANTHER" id="PTHR14167">
    <property type="entry name" value="SH3 DOMAIN-CONTAINING"/>
    <property type="match status" value="1"/>
</dbReference>
<organism evidence="7 8">
    <name type="scientific">Ancylostoma duodenale</name>
    <dbReference type="NCBI Taxonomy" id="51022"/>
    <lineage>
        <taxon>Eukaryota</taxon>
        <taxon>Metazoa</taxon>
        <taxon>Ecdysozoa</taxon>
        <taxon>Nematoda</taxon>
        <taxon>Chromadorea</taxon>
        <taxon>Rhabditida</taxon>
        <taxon>Rhabditina</taxon>
        <taxon>Rhabditomorpha</taxon>
        <taxon>Strongyloidea</taxon>
        <taxon>Ancylostomatidae</taxon>
        <taxon>Ancylostomatinae</taxon>
        <taxon>Ancylostoma</taxon>
    </lineage>
</organism>
<evidence type="ECO:0000313" key="7">
    <source>
        <dbReference type="EMBL" id="KIH57861.1"/>
    </source>
</evidence>
<dbReference type="PRINTS" id="PR00452">
    <property type="entry name" value="SH3DOMAIN"/>
</dbReference>
<dbReference type="CDD" id="cd00174">
    <property type="entry name" value="SH3"/>
    <property type="match status" value="1"/>
</dbReference>
<dbReference type="AlphaFoldDB" id="A0A0C2GLD6"/>
<evidence type="ECO:0000256" key="1">
    <source>
        <dbReference type="ARBA" id="ARBA00004170"/>
    </source>
</evidence>
<evidence type="ECO:0000256" key="4">
    <source>
        <dbReference type="ARBA" id="ARBA00023136"/>
    </source>
</evidence>
<name>A0A0C2GLD6_9BILA</name>
<dbReference type="InterPro" id="IPR050384">
    <property type="entry name" value="Endophilin_SH3RF"/>
</dbReference>
<reference evidence="7 8" key="1">
    <citation type="submission" date="2013-12" db="EMBL/GenBank/DDBJ databases">
        <title>Draft genome of the parsitic nematode Ancylostoma duodenale.</title>
        <authorList>
            <person name="Mitreva M."/>
        </authorList>
    </citation>
    <scope>NUCLEOTIDE SEQUENCE [LARGE SCALE GENOMIC DNA]</scope>
    <source>
        <strain evidence="7 8">Zhejiang</strain>
    </source>
</reference>
<evidence type="ECO:0000313" key="8">
    <source>
        <dbReference type="Proteomes" id="UP000054047"/>
    </source>
</evidence>
<dbReference type="Gene3D" id="2.30.30.40">
    <property type="entry name" value="SH3 Domains"/>
    <property type="match status" value="1"/>
</dbReference>
<dbReference type="InterPro" id="IPR001452">
    <property type="entry name" value="SH3_domain"/>
</dbReference>
<dbReference type="Proteomes" id="UP000054047">
    <property type="component" value="Unassembled WGS sequence"/>
</dbReference>
<dbReference type="OrthoDB" id="339325at2759"/>
<dbReference type="PANTHER" id="PTHR14167:SF81">
    <property type="entry name" value="ENDOPHILIN-A"/>
    <property type="match status" value="1"/>
</dbReference>
<dbReference type="EMBL" id="KN733849">
    <property type="protein sequence ID" value="KIH57861.1"/>
    <property type="molecule type" value="Genomic_DNA"/>
</dbReference>
<sequence length="151" mass="17082">MSLTAKVFEILYDYKARNNDELDLKAGTTVKLIRKTEEESWFYGECEDGKRGLFPGNYVKLLGSDAKSITAGEISEPPTGKELIGRGACADVFKVVFEGEMVALKRIRGEPKPSDIEGLAFWPTLTKSNLTRTKLRENWWSLQTEKPFSQR</sequence>
<accession>A0A0C2GLD6</accession>
<proteinExistence type="predicted"/>
<dbReference type="SMART" id="SM00326">
    <property type="entry name" value="SH3"/>
    <property type="match status" value="1"/>
</dbReference>
<comment type="subcellular location">
    <subcellularLocation>
        <location evidence="1">Membrane</location>
        <topology evidence="1">Peripheral membrane protein</topology>
    </subcellularLocation>
</comment>
<gene>
    <name evidence="7" type="ORF">ANCDUO_11944</name>
</gene>
<keyword evidence="2 5" id="KW-0728">SH3 domain</keyword>
<evidence type="ECO:0000256" key="2">
    <source>
        <dbReference type="ARBA" id="ARBA00022443"/>
    </source>
</evidence>
<keyword evidence="8" id="KW-1185">Reference proteome</keyword>
<dbReference type="InterPro" id="IPR036028">
    <property type="entry name" value="SH3-like_dom_sf"/>
</dbReference>
<feature type="domain" description="SH3" evidence="6">
    <location>
        <begin position="3"/>
        <end position="64"/>
    </location>
</feature>
<evidence type="ECO:0000259" key="6">
    <source>
        <dbReference type="PROSITE" id="PS50002"/>
    </source>
</evidence>
<keyword evidence="3" id="KW-0175">Coiled coil</keyword>
<evidence type="ECO:0000256" key="3">
    <source>
        <dbReference type="ARBA" id="ARBA00023054"/>
    </source>
</evidence>